<gene>
    <name evidence="2" type="ORF">QE152_g31390</name>
</gene>
<proteinExistence type="predicted"/>
<evidence type="ECO:0000313" key="3">
    <source>
        <dbReference type="Proteomes" id="UP001458880"/>
    </source>
</evidence>
<accession>A0AAW1J306</accession>
<reference evidence="2 3" key="1">
    <citation type="journal article" date="2024" name="BMC Genomics">
        <title>De novo assembly and annotation of Popillia japonica's genome with initial clues to its potential as an invasive pest.</title>
        <authorList>
            <person name="Cucini C."/>
            <person name="Boschi S."/>
            <person name="Funari R."/>
            <person name="Cardaioli E."/>
            <person name="Iannotti N."/>
            <person name="Marturano G."/>
            <person name="Paoli F."/>
            <person name="Bruttini M."/>
            <person name="Carapelli A."/>
            <person name="Frati F."/>
            <person name="Nardi F."/>
        </authorList>
    </citation>
    <scope>NUCLEOTIDE SEQUENCE [LARGE SCALE GENOMIC DNA]</scope>
    <source>
        <strain evidence="2">DMR45628</strain>
    </source>
</reference>
<dbReference type="Proteomes" id="UP001458880">
    <property type="component" value="Unassembled WGS sequence"/>
</dbReference>
<evidence type="ECO:0000256" key="1">
    <source>
        <dbReference type="SAM" id="MobiDB-lite"/>
    </source>
</evidence>
<feature type="compositionally biased region" description="Acidic residues" evidence="1">
    <location>
        <begin position="52"/>
        <end position="65"/>
    </location>
</feature>
<protein>
    <submittedName>
        <fullName evidence="2">Uncharacterized protein</fullName>
    </submittedName>
</protein>
<organism evidence="2 3">
    <name type="scientific">Popillia japonica</name>
    <name type="common">Japanese beetle</name>
    <dbReference type="NCBI Taxonomy" id="7064"/>
    <lineage>
        <taxon>Eukaryota</taxon>
        <taxon>Metazoa</taxon>
        <taxon>Ecdysozoa</taxon>
        <taxon>Arthropoda</taxon>
        <taxon>Hexapoda</taxon>
        <taxon>Insecta</taxon>
        <taxon>Pterygota</taxon>
        <taxon>Neoptera</taxon>
        <taxon>Endopterygota</taxon>
        <taxon>Coleoptera</taxon>
        <taxon>Polyphaga</taxon>
        <taxon>Scarabaeiformia</taxon>
        <taxon>Scarabaeidae</taxon>
        <taxon>Rutelinae</taxon>
        <taxon>Popillia</taxon>
    </lineage>
</organism>
<keyword evidence="3" id="KW-1185">Reference proteome</keyword>
<sequence length="76" mass="8833">MANKRHISDKELEEIWETFDNPIPRSPSPPRSEDEYQCAVPRSPSPPRSEDEYQLEEDEFDDSDWEPPGNADNSNI</sequence>
<comment type="caution">
    <text evidence="2">The sequence shown here is derived from an EMBL/GenBank/DDBJ whole genome shotgun (WGS) entry which is preliminary data.</text>
</comment>
<dbReference type="EMBL" id="JASPKY010000443">
    <property type="protein sequence ID" value="KAK9696727.1"/>
    <property type="molecule type" value="Genomic_DNA"/>
</dbReference>
<evidence type="ECO:0000313" key="2">
    <source>
        <dbReference type="EMBL" id="KAK9696727.1"/>
    </source>
</evidence>
<feature type="compositionally biased region" description="Basic and acidic residues" evidence="1">
    <location>
        <begin position="1"/>
        <end position="10"/>
    </location>
</feature>
<dbReference type="AlphaFoldDB" id="A0AAW1J306"/>
<name>A0AAW1J306_POPJA</name>
<feature type="region of interest" description="Disordered" evidence="1">
    <location>
        <begin position="1"/>
        <end position="76"/>
    </location>
</feature>